<name>A0A453GPK3_AEGTS</name>
<organism evidence="2 3">
    <name type="scientific">Aegilops tauschii subsp. strangulata</name>
    <name type="common">Goatgrass</name>
    <dbReference type="NCBI Taxonomy" id="200361"/>
    <lineage>
        <taxon>Eukaryota</taxon>
        <taxon>Viridiplantae</taxon>
        <taxon>Streptophyta</taxon>
        <taxon>Embryophyta</taxon>
        <taxon>Tracheophyta</taxon>
        <taxon>Spermatophyta</taxon>
        <taxon>Magnoliopsida</taxon>
        <taxon>Liliopsida</taxon>
        <taxon>Poales</taxon>
        <taxon>Poaceae</taxon>
        <taxon>BOP clade</taxon>
        <taxon>Pooideae</taxon>
        <taxon>Triticodae</taxon>
        <taxon>Triticeae</taxon>
        <taxon>Triticinae</taxon>
        <taxon>Aegilops</taxon>
    </lineage>
</organism>
<evidence type="ECO:0000313" key="2">
    <source>
        <dbReference type="EnsemblPlants" id="AET3Gv21145700.1"/>
    </source>
</evidence>
<reference evidence="2" key="5">
    <citation type="journal article" date="2021" name="G3 (Bethesda)">
        <title>Aegilops tauschii genome assembly Aet v5.0 features greater sequence contiguity and improved annotation.</title>
        <authorList>
            <person name="Wang L."/>
            <person name="Zhu T."/>
            <person name="Rodriguez J.C."/>
            <person name="Deal K.R."/>
            <person name="Dubcovsky J."/>
            <person name="McGuire P.E."/>
            <person name="Lux T."/>
            <person name="Spannagl M."/>
            <person name="Mayer K.F.X."/>
            <person name="Baldrich P."/>
            <person name="Meyers B.C."/>
            <person name="Huo N."/>
            <person name="Gu Y.Q."/>
            <person name="Zhou H."/>
            <person name="Devos K.M."/>
            <person name="Bennetzen J.L."/>
            <person name="Unver T."/>
            <person name="Budak H."/>
            <person name="Gulick P.J."/>
            <person name="Galiba G."/>
            <person name="Kalapos B."/>
            <person name="Nelson D.R."/>
            <person name="Li P."/>
            <person name="You F.M."/>
            <person name="Luo M.C."/>
            <person name="Dvorak J."/>
        </authorList>
    </citation>
    <scope>NUCLEOTIDE SEQUENCE [LARGE SCALE GENOMIC DNA]</scope>
    <source>
        <strain evidence="2">cv. AL8/78</strain>
    </source>
</reference>
<dbReference type="AlphaFoldDB" id="A0A453GPK3"/>
<feature type="compositionally biased region" description="Basic and acidic residues" evidence="1">
    <location>
        <begin position="1"/>
        <end position="11"/>
    </location>
</feature>
<evidence type="ECO:0000256" key="1">
    <source>
        <dbReference type="SAM" id="MobiDB-lite"/>
    </source>
</evidence>
<evidence type="ECO:0000313" key="3">
    <source>
        <dbReference type="Proteomes" id="UP000015105"/>
    </source>
</evidence>
<reference evidence="3" key="1">
    <citation type="journal article" date="2014" name="Science">
        <title>Ancient hybridizations among the ancestral genomes of bread wheat.</title>
        <authorList>
            <consortium name="International Wheat Genome Sequencing Consortium,"/>
            <person name="Marcussen T."/>
            <person name="Sandve S.R."/>
            <person name="Heier L."/>
            <person name="Spannagl M."/>
            <person name="Pfeifer M."/>
            <person name="Jakobsen K.S."/>
            <person name="Wulff B.B."/>
            <person name="Steuernagel B."/>
            <person name="Mayer K.F."/>
            <person name="Olsen O.A."/>
        </authorList>
    </citation>
    <scope>NUCLEOTIDE SEQUENCE [LARGE SCALE GENOMIC DNA]</scope>
    <source>
        <strain evidence="3">cv. AL8/78</strain>
    </source>
</reference>
<reference evidence="3" key="2">
    <citation type="journal article" date="2017" name="Nat. Plants">
        <title>The Aegilops tauschii genome reveals multiple impacts of transposons.</title>
        <authorList>
            <person name="Zhao G."/>
            <person name="Zou C."/>
            <person name="Li K."/>
            <person name="Wang K."/>
            <person name="Li T."/>
            <person name="Gao L."/>
            <person name="Zhang X."/>
            <person name="Wang H."/>
            <person name="Yang Z."/>
            <person name="Liu X."/>
            <person name="Jiang W."/>
            <person name="Mao L."/>
            <person name="Kong X."/>
            <person name="Jiao Y."/>
            <person name="Jia J."/>
        </authorList>
    </citation>
    <scope>NUCLEOTIDE SEQUENCE [LARGE SCALE GENOMIC DNA]</scope>
    <source>
        <strain evidence="3">cv. AL8/78</strain>
    </source>
</reference>
<dbReference type="EnsemblPlants" id="AET3Gv21145700.1">
    <property type="protein sequence ID" value="AET3Gv21145700.1"/>
    <property type="gene ID" value="AET3Gv21145700"/>
</dbReference>
<proteinExistence type="predicted"/>
<keyword evidence="3" id="KW-1185">Reference proteome</keyword>
<feature type="region of interest" description="Disordered" evidence="1">
    <location>
        <begin position="1"/>
        <end position="59"/>
    </location>
</feature>
<sequence>ANIFPVRERPRFSRFALSPPLPRSATTGGGNPRVPAGRGGDRRRRRLPVACGGGERRRGAEGCIVKGEGVATTIALARPRVAAWGGQEKARHDGRGAEAAGPASPPDQLPATLISQILCSPSDLKR</sequence>
<accession>A0A453GPK3</accession>
<protein>
    <submittedName>
        <fullName evidence="2">Uncharacterized protein</fullName>
    </submittedName>
</protein>
<reference evidence="2" key="3">
    <citation type="journal article" date="2017" name="Nature">
        <title>Genome sequence of the progenitor of the wheat D genome Aegilops tauschii.</title>
        <authorList>
            <person name="Luo M.C."/>
            <person name="Gu Y.Q."/>
            <person name="Puiu D."/>
            <person name="Wang H."/>
            <person name="Twardziok S.O."/>
            <person name="Deal K.R."/>
            <person name="Huo N."/>
            <person name="Zhu T."/>
            <person name="Wang L."/>
            <person name="Wang Y."/>
            <person name="McGuire P.E."/>
            <person name="Liu S."/>
            <person name="Long H."/>
            <person name="Ramasamy R.K."/>
            <person name="Rodriguez J.C."/>
            <person name="Van S.L."/>
            <person name="Yuan L."/>
            <person name="Wang Z."/>
            <person name="Xia Z."/>
            <person name="Xiao L."/>
            <person name="Anderson O.D."/>
            <person name="Ouyang S."/>
            <person name="Liang Y."/>
            <person name="Zimin A.V."/>
            <person name="Pertea G."/>
            <person name="Qi P."/>
            <person name="Bennetzen J.L."/>
            <person name="Dai X."/>
            <person name="Dawson M.W."/>
            <person name="Muller H.G."/>
            <person name="Kugler K."/>
            <person name="Rivarola-Duarte L."/>
            <person name="Spannagl M."/>
            <person name="Mayer K.F.X."/>
            <person name="Lu F.H."/>
            <person name="Bevan M.W."/>
            <person name="Leroy P."/>
            <person name="Li P."/>
            <person name="You F.M."/>
            <person name="Sun Q."/>
            <person name="Liu Z."/>
            <person name="Lyons E."/>
            <person name="Wicker T."/>
            <person name="Salzberg S.L."/>
            <person name="Devos K.M."/>
            <person name="Dvorak J."/>
        </authorList>
    </citation>
    <scope>NUCLEOTIDE SEQUENCE [LARGE SCALE GENOMIC DNA]</scope>
    <source>
        <strain evidence="2">cv. AL8/78</strain>
    </source>
</reference>
<feature type="region of interest" description="Disordered" evidence="1">
    <location>
        <begin position="82"/>
        <end position="126"/>
    </location>
</feature>
<dbReference type="Proteomes" id="UP000015105">
    <property type="component" value="Chromosome 3D"/>
</dbReference>
<reference evidence="2" key="4">
    <citation type="submission" date="2019-03" db="UniProtKB">
        <authorList>
            <consortium name="EnsemblPlants"/>
        </authorList>
    </citation>
    <scope>IDENTIFICATION</scope>
</reference>
<dbReference type="Gramene" id="AET3Gv21145700.1">
    <property type="protein sequence ID" value="AET3Gv21145700.1"/>
    <property type="gene ID" value="AET3Gv21145700"/>
</dbReference>